<keyword evidence="1" id="KW-0812">Transmembrane</keyword>
<dbReference type="RefSeq" id="XP_029760621.1">
    <property type="nucleotide sequence ID" value="XM_029899429.1"/>
</dbReference>
<keyword evidence="3" id="KW-1185">Reference proteome</keyword>
<protein>
    <submittedName>
        <fullName evidence="2">Uncharacterized protein</fullName>
    </submittedName>
</protein>
<dbReference type="HOGENOM" id="CLU_2145377_0_0_1"/>
<gene>
    <name evidence="2" type="ORF">M438DRAFT_213346</name>
</gene>
<feature type="transmembrane region" description="Helical" evidence="1">
    <location>
        <begin position="45"/>
        <end position="66"/>
    </location>
</feature>
<dbReference type="Proteomes" id="UP000030706">
    <property type="component" value="Unassembled WGS sequence"/>
</dbReference>
<dbReference type="GeneID" id="40741735"/>
<accession>A0A074XL33</accession>
<evidence type="ECO:0000256" key="1">
    <source>
        <dbReference type="SAM" id="Phobius"/>
    </source>
</evidence>
<evidence type="ECO:0000313" key="3">
    <source>
        <dbReference type="Proteomes" id="UP000030706"/>
    </source>
</evidence>
<feature type="transmembrane region" description="Helical" evidence="1">
    <location>
        <begin position="72"/>
        <end position="93"/>
    </location>
</feature>
<keyword evidence="1" id="KW-0472">Membrane</keyword>
<feature type="transmembrane region" description="Helical" evidence="1">
    <location>
        <begin position="14"/>
        <end position="33"/>
    </location>
</feature>
<dbReference type="AlphaFoldDB" id="A0A074XL33"/>
<keyword evidence="1" id="KW-1133">Transmembrane helix</keyword>
<name>A0A074XL33_AURPU</name>
<proteinExistence type="predicted"/>
<organism evidence="2 3">
    <name type="scientific">Aureobasidium pullulans EXF-150</name>
    <dbReference type="NCBI Taxonomy" id="1043002"/>
    <lineage>
        <taxon>Eukaryota</taxon>
        <taxon>Fungi</taxon>
        <taxon>Dikarya</taxon>
        <taxon>Ascomycota</taxon>
        <taxon>Pezizomycotina</taxon>
        <taxon>Dothideomycetes</taxon>
        <taxon>Dothideomycetidae</taxon>
        <taxon>Dothideales</taxon>
        <taxon>Saccotheciaceae</taxon>
        <taxon>Aureobasidium</taxon>
    </lineage>
</organism>
<reference evidence="2 3" key="1">
    <citation type="journal article" date="2014" name="BMC Genomics">
        <title>Genome sequencing of four Aureobasidium pullulans varieties: biotechnological potential, stress tolerance, and description of new species.</title>
        <authorList>
            <person name="Gostin Ar C."/>
            <person name="Ohm R.A."/>
            <person name="Kogej T."/>
            <person name="Sonjak S."/>
            <person name="Turk M."/>
            <person name="Zajc J."/>
            <person name="Zalar P."/>
            <person name="Grube M."/>
            <person name="Sun H."/>
            <person name="Han J."/>
            <person name="Sharma A."/>
            <person name="Chiniquy J."/>
            <person name="Ngan C.Y."/>
            <person name="Lipzen A."/>
            <person name="Barry K."/>
            <person name="Grigoriev I.V."/>
            <person name="Gunde-Cimerman N."/>
        </authorList>
    </citation>
    <scope>NUCLEOTIDE SEQUENCE [LARGE SCALE GENOMIC DNA]</scope>
    <source>
        <strain evidence="2 3">EXF-150</strain>
    </source>
</reference>
<evidence type="ECO:0000313" key="2">
    <source>
        <dbReference type="EMBL" id="KEQ84434.1"/>
    </source>
</evidence>
<sequence length="112" mass="12490">MGVYSGMGVEHDGFRSAFLCFFLCCCSLFFSSYRRNDTDFLGSGATVLLLSLFAERIFGASFAFSQGGTWGGFWWIATTGAYFRVCFVVYRYLNLVVSTPYIPFLPMGLGVK</sequence>
<dbReference type="EMBL" id="KL584982">
    <property type="protein sequence ID" value="KEQ84434.1"/>
    <property type="molecule type" value="Genomic_DNA"/>
</dbReference>